<keyword evidence="3" id="KW-1185">Reference proteome</keyword>
<dbReference type="PANTHER" id="PTHR35996:SF1">
    <property type="entry name" value="OS04G0528100 PROTEIN"/>
    <property type="match status" value="1"/>
</dbReference>
<dbReference type="OMA" id="PSTAMWK"/>
<sequence>KPCGIESNKLLRPYSHGIRFSGLSARVRGGRQIRAFLNPIEEPLVKEALKEPVAFLGGVFAGLLRLDLQEDPLREWVARTAEAAGINKGKGQDEEPQSQVDDETPQQIEIE</sequence>
<dbReference type="AlphaFoldDB" id="A0AA38FZ68"/>
<dbReference type="EMBL" id="JAHRHJ020000006">
    <property type="protein sequence ID" value="KAH9312836.1"/>
    <property type="molecule type" value="Genomic_DNA"/>
</dbReference>
<protein>
    <submittedName>
        <fullName evidence="2">Uncharacterized protein</fullName>
    </submittedName>
</protein>
<dbReference type="Proteomes" id="UP000824469">
    <property type="component" value="Unassembled WGS sequence"/>
</dbReference>
<dbReference type="PANTHER" id="PTHR35996">
    <property type="entry name" value="OSJNBA0038O10.25 PROTEIN"/>
    <property type="match status" value="1"/>
</dbReference>
<evidence type="ECO:0000313" key="2">
    <source>
        <dbReference type="EMBL" id="KAH9312836.1"/>
    </source>
</evidence>
<accession>A0AA38FZ68</accession>
<comment type="caution">
    <text evidence="2">The sequence shown here is derived from an EMBL/GenBank/DDBJ whole genome shotgun (WGS) entry which is preliminary data.</text>
</comment>
<gene>
    <name evidence="2" type="ORF">KI387_027871</name>
</gene>
<feature type="non-terminal residue" evidence="2">
    <location>
        <position position="1"/>
    </location>
</feature>
<name>A0AA38FZ68_TAXCH</name>
<organism evidence="2 3">
    <name type="scientific">Taxus chinensis</name>
    <name type="common">Chinese yew</name>
    <name type="synonym">Taxus wallichiana var. chinensis</name>
    <dbReference type="NCBI Taxonomy" id="29808"/>
    <lineage>
        <taxon>Eukaryota</taxon>
        <taxon>Viridiplantae</taxon>
        <taxon>Streptophyta</taxon>
        <taxon>Embryophyta</taxon>
        <taxon>Tracheophyta</taxon>
        <taxon>Spermatophyta</taxon>
        <taxon>Pinopsida</taxon>
        <taxon>Pinidae</taxon>
        <taxon>Conifers II</taxon>
        <taxon>Cupressales</taxon>
        <taxon>Taxaceae</taxon>
        <taxon>Taxus</taxon>
    </lineage>
</organism>
<evidence type="ECO:0000256" key="1">
    <source>
        <dbReference type="SAM" id="MobiDB-lite"/>
    </source>
</evidence>
<reference evidence="2 3" key="1">
    <citation type="journal article" date="2021" name="Nat. Plants">
        <title>The Taxus genome provides insights into paclitaxel biosynthesis.</title>
        <authorList>
            <person name="Xiong X."/>
            <person name="Gou J."/>
            <person name="Liao Q."/>
            <person name="Li Y."/>
            <person name="Zhou Q."/>
            <person name="Bi G."/>
            <person name="Li C."/>
            <person name="Du R."/>
            <person name="Wang X."/>
            <person name="Sun T."/>
            <person name="Guo L."/>
            <person name="Liang H."/>
            <person name="Lu P."/>
            <person name="Wu Y."/>
            <person name="Zhang Z."/>
            <person name="Ro D.K."/>
            <person name="Shang Y."/>
            <person name="Huang S."/>
            <person name="Yan J."/>
        </authorList>
    </citation>
    <scope>NUCLEOTIDE SEQUENCE [LARGE SCALE GENOMIC DNA]</scope>
    <source>
        <strain evidence="2">Ta-2019</strain>
    </source>
</reference>
<proteinExistence type="predicted"/>
<dbReference type="InterPro" id="IPR040278">
    <property type="entry name" value="UPF0426"/>
</dbReference>
<evidence type="ECO:0000313" key="3">
    <source>
        <dbReference type="Proteomes" id="UP000824469"/>
    </source>
</evidence>
<dbReference type="Pfam" id="PF26369">
    <property type="entry name" value="UPF0426"/>
    <property type="match status" value="1"/>
</dbReference>
<feature type="compositionally biased region" description="Acidic residues" evidence="1">
    <location>
        <begin position="94"/>
        <end position="111"/>
    </location>
</feature>
<feature type="region of interest" description="Disordered" evidence="1">
    <location>
        <begin position="84"/>
        <end position="111"/>
    </location>
</feature>